<evidence type="ECO:0000256" key="1">
    <source>
        <dbReference type="SAM" id="MobiDB-lite"/>
    </source>
</evidence>
<organism evidence="2 3">
    <name type="scientific">Rhipicephalus sanguineus</name>
    <name type="common">Brown dog tick</name>
    <name type="synonym">Ixodes sanguineus</name>
    <dbReference type="NCBI Taxonomy" id="34632"/>
    <lineage>
        <taxon>Eukaryota</taxon>
        <taxon>Metazoa</taxon>
        <taxon>Ecdysozoa</taxon>
        <taxon>Arthropoda</taxon>
        <taxon>Chelicerata</taxon>
        <taxon>Arachnida</taxon>
        <taxon>Acari</taxon>
        <taxon>Parasitiformes</taxon>
        <taxon>Ixodida</taxon>
        <taxon>Ixodoidea</taxon>
        <taxon>Ixodidae</taxon>
        <taxon>Rhipicephalinae</taxon>
        <taxon>Rhipicephalus</taxon>
        <taxon>Rhipicephalus</taxon>
    </lineage>
</organism>
<protein>
    <submittedName>
        <fullName evidence="2">Uncharacterized protein</fullName>
    </submittedName>
</protein>
<name>A0A9D4SU18_RHISA</name>
<comment type="caution">
    <text evidence="2">The sequence shown here is derived from an EMBL/GenBank/DDBJ whole genome shotgun (WGS) entry which is preliminary data.</text>
</comment>
<feature type="region of interest" description="Disordered" evidence="1">
    <location>
        <begin position="26"/>
        <end position="65"/>
    </location>
</feature>
<dbReference type="AlphaFoldDB" id="A0A9D4SU18"/>
<evidence type="ECO:0000313" key="2">
    <source>
        <dbReference type="EMBL" id="KAH7947099.1"/>
    </source>
</evidence>
<sequence>MMETVEGTDIDPEEFNVPGQWYVSKKRGKAAPLENNEARQMERQAERDIERQRAADKRAGRKIAAKSVERQAARIPDGAEKIIMRPSGGLVRLLKYGSAYLADAYSARRASA</sequence>
<dbReference type="EMBL" id="JABSTV010001252">
    <property type="protein sequence ID" value="KAH7947099.1"/>
    <property type="molecule type" value="Genomic_DNA"/>
</dbReference>
<dbReference type="Proteomes" id="UP000821837">
    <property type="component" value="Chromosome 6"/>
</dbReference>
<keyword evidence="3" id="KW-1185">Reference proteome</keyword>
<gene>
    <name evidence="2" type="ORF">HPB52_007530</name>
</gene>
<reference evidence="2" key="1">
    <citation type="journal article" date="2020" name="Cell">
        <title>Large-Scale Comparative Analyses of Tick Genomes Elucidate Their Genetic Diversity and Vector Capacities.</title>
        <authorList>
            <consortium name="Tick Genome and Microbiome Consortium (TIGMIC)"/>
            <person name="Jia N."/>
            <person name="Wang J."/>
            <person name="Shi W."/>
            <person name="Du L."/>
            <person name="Sun Y."/>
            <person name="Zhan W."/>
            <person name="Jiang J.F."/>
            <person name="Wang Q."/>
            <person name="Zhang B."/>
            <person name="Ji P."/>
            <person name="Bell-Sakyi L."/>
            <person name="Cui X.M."/>
            <person name="Yuan T.T."/>
            <person name="Jiang B.G."/>
            <person name="Yang W.F."/>
            <person name="Lam T.T."/>
            <person name="Chang Q.C."/>
            <person name="Ding S.J."/>
            <person name="Wang X.J."/>
            <person name="Zhu J.G."/>
            <person name="Ruan X.D."/>
            <person name="Zhao L."/>
            <person name="Wei J.T."/>
            <person name="Ye R.Z."/>
            <person name="Que T.C."/>
            <person name="Du C.H."/>
            <person name="Zhou Y.H."/>
            <person name="Cheng J.X."/>
            <person name="Dai P.F."/>
            <person name="Guo W.B."/>
            <person name="Han X.H."/>
            <person name="Huang E.J."/>
            <person name="Li L.F."/>
            <person name="Wei W."/>
            <person name="Gao Y.C."/>
            <person name="Liu J.Z."/>
            <person name="Shao H.Z."/>
            <person name="Wang X."/>
            <person name="Wang C.C."/>
            <person name="Yang T.C."/>
            <person name="Huo Q.B."/>
            <person name="Li W."/>
            <person name="Chen H.Y."/>
            <person name="Chen S.E."/>
            <person name="Zhou L.G."/>
            <person name="Ni X.B."/>
            <person name="Tian J.H."/>
            <person name="Sheng Y."/>
            <person name="Liu T."/>
            <person name="Pan Y.S."/>
            <person name="Xia L.Y."/>
            <person name="Li J."/>
            <person name="Zhao F."/>
            <person name="Cao W.C."/>
        </authorList>
    </citation>
    <scope>NUCLEOTIDE SEQUENCE</scope>
    <source>
        <strain evidence="2">Rsan-2018</strain>
    </source>
</reference>
<evidence type="ECO:0000313" key="3">
    <source>
        <dbReference type="Proteomes" id="UP000821837"/>
    </source>
</evidence>
<proteinExistence type="predicted"/>
<feature type="compositionally biased region" description="Basic and acidic residues" evidence="1">
    <location>
        <begin position="36"/>
        <end position="58"/>
    </location>
</feature>
<reference evidence="2" key="2">
    <citation type="submission" date="2021-09" db="EMBL/GenBank/DDBJ databases">
        <authorList>
            <person name="Jia N."/>
            <person name="Wang J."/>
            <person name="Shi W."/>
            <person name="Du L."/>
            <person name="Sun Y."/>
            <person name="Zhan W."/>
            <person name="Jiang J."/>
            <person name="Wang Q."/>
            <person name="Zhang B."/>
            <person name="Ji P."/>
            <person name="Sakyi L.B."/>
            <person name="Cui X."/>
            <person name="Yuan T."/>
            <person name="Jiang B."/>
            <person name="Yang W."/>
            <person name="Lam T.T.-Y."/>
            <person name="Chang Q."/>
            <person name="Ding S."/>
            <person name="Wang X."/>
            <person name="Zhu J."/>
            <person name="Ruan X."/>
            <person name="Zhao L."/>
            <person name="Wei J."/>
            <person name="Que T."/>
            <person name="Du C."/>
            <person name="Cheng J."/>
            <person name="Dai P."/>
            <person name="Han X."/>
            <person name="Huang E."/>
            <person name="Gao Y."/>
            <person name="Liu J."/>
            <person name="Shao H."/>
            <person name="Ye R."/>
            <person name="Li L."/>
            <person name="Wei W."/>
            <person name="Wang X."/>
            <person name="Wang C."/>
            <person name="Huo Q."/>
            <person name="Li W."/>
            <person name="Guo W."/>
            <person name="Chen H."/>
            <person name="Chen S."/>
            <person name="Zhou L."/>
            <person name="Zhou L."/>
            <person name="Ni X."/>
            <person name="Tian J."/>
            <person name="Zhou Y."/>
            <person name="Sheng Y."/>
            <person name="Liu T."/>
            <person name="Pan Y."/>
            <person name="Xia L."/>
            <person name="Li J."/>
            <person name="Zhao F."/>
            <person name="Cao W."/>
        </authorList>
    </citation>
    <scope>NUCLEOTIDE SEQUENCE</scope>
    <source>
        <strain evidence="2">Rsan-2018</strain>
        <tissue evidence="2">Larvae</tissue>
    </source>
</reference>
<accession>A0A9D4SU18</accession>